<evidence type="ECO:0000313" key="2">
    <source>
        <dbReference type="Proteomes" id="UP001626550"/>
    </source>
</evidence>
<comment type="caution">
    <text evidence="1">The sequence shown here is derived from an EMBL/GenBank/DDBJ whole genome shotgun (WGS) entry which is preliminary data.</text>
</comment>
<protein>
    <submittedName>
        <fullName evidence="1">Uncharacterized protein</fullName>
    </submittedName>
</protein>
<proteinExistence type="predicted"/>
<organism evidence="1 2">
    <name type="scientific">Cichlidogyrus casuarinus</name>
    <dbReference type="NCBI Taxonomy" id="1844966"/>
    <lineage>
        <taxon>Eukaryota</taxon>
        <taxon>Metazoa</taxon>
        <taxon>Spiralia</taxon>
        <taxon>Lophotrochozoa</taxon>
        <taxon>Platyhelminthes</taxon>
        <taxon>Monogenea</taxon>
        <taxon>Monopisthocotylea</taxon>
        <taxon>Dactylogyridea</taxon>
        <taxon>Ancyrocephalidae</taxon>
        <taxon>Cichlidogyrus</taxon>
    </lineage>
</organism>
<dbReference type="EMBL" id="JBJKFK010001271">
    <property type="protein sequence ID" value="KAL3313557.1"/>
    <property type="molecule type" value="Genomic_DNA"/>
</dbReference>
<reference evidence="1 2" key="1">
    <citation type="submission" date="2024-11" db="EMBL/GenBank/DDBJ databases">
        <title>Adaptive evolution of stress response genes in parasites aligns with host niche diversity.</title>
        <authorList>
            <person name="Hahn C."/>
            <person name="Resl P."/>
        </authorList>
    </citation>
    <scope>NUCLEOTIDE SEQUENCE [LARGE SCALE GENOMIC DNA]</scope>
    <source>
        <strain evidence="1">EGGRZ-B1_66</strain>
        <tissue evidence="1">Body</tissue>
    </source>
</reference>
<evidence type="ECO:0000313" key="1">
    <source>
        <dbReference type="EMBL" id="KAL3313557.1"/>
    </source>
</evidence>
<sequence>MHQNLKICLQADNNPNNRESEESPKQGAVTCIHQTPDSTRLLASYSSGRIEMWALNNGKMLLSRSRQTLDEDSSSSLSENIHIKASILRVCDDGHFPGEHISCCLFASRHFAAFSLDSSGSLFHLIFKRGITGRSTESACLHSSKFVLYITNLNPILETIEPLPIPSLREEASSNSINSNQQFQDDSYQLADYLPCAIVKANKLILVHLKPSFAIFYTQLIDPAPTSSFSSCCINWRWDELHSVGGSRKTSRTRASSIIETLLNGNQNPNPVQTLGARVAFTSHGGTQAHIVKVQAFHRSQELAQSIDSDPNYPLDVYSNQSFKQSPTRSVVRGQCVWSMRLDGHLQKPLCAKLIEDHLIFFCDQKLRLSLLNLSDESFRCSLPEYPVQCAHIAKVMPGVLTKISAQSFESCAQLLHILLATKQISKAVASDLLQNALEREENNCLRQKFEEIIFNHTLLLSPWDLKRCQKSSLPFCQARENLRFLPADLVKSVIMKCTEKRDQLEAFIMCLSPASLDLNWVRCILHNDNFFQLIPFSKRHHLFLTWAYLNSAMLNDILGSLGEISASLEQSPEAAPVYFQLIASTWEGKLVSGVEIADTEPLSKLAIDTLATLSASLDIIVRIPSTETFALFLKMLRGAFARCQVFCQTDTGGSHRRYMLLTSVAKAVSDLSNGENWDVLCKHTGFLYFLDEMLLPGELALPLLDPVQFLNLLLRTMDLIIQRNFHCSRPQSQSDPWFPPNHVWRGLKQLQQSMSNLIGHFDSLKMLTLDELTQLHDKCKDAQMHLLQHNLYRGNNSQFHSIRCQISHYELIIQGIVESFDPDHKHWTAVKLLHTLPHTKLQLLVSMLLASKV</sequence>
<name>A0ABD2Q341_9PLAT</name>
<gene>
    <name evidence="1" type="ORF">Ciccas_007843</name>
</gene>
<accession>A0ABD2Q341</accession>
<dbReference type="Pfam" id="PF23410">
    <property type="entry name" value="Beta-prop_VPS8"/>
    <property type="match status" value="1"/>
</dbReference>
<dbReference type="InterPro" id="IPR036322">
    <property type="entry name" value="WD40_repeat_dom_sf"/>
</dbReference>
<dbReference type="AlphaFoldDB" id="A0ABD2Q341"/>
<dbReference type="Proteomes" id="UP001626550">
    <property type="component" value="Unassembled WGS sequence"/>
</dbReference>
<dbReference type="SUPFAM" id="SSF50978">
    <property type="entry name" value="WD40 repeat-like"/>
    <property type="match status" value="1"/>
</dbReference>
<keyword evidence="2" id="KW-1185">Reference proteome</keyword>